<dbReference type="PROSITE" id="PS51770">
    <property type="entry name" value="HOTDOG_ACOT"/>
    <property type="match status" value="2"/>
</dbReference>
<evidence type="ECO:0000256" key="1">
    <source>
        <dbReference type="ARBA" id="ARBA00010458"/>
    </source>
</evidence>
<dbReference type="PANTHER" id="PTHR11049">
    <property type="entry name" value="ACYL COENZYME A THIOESTER HYDROLASE"/>
    <property type="match status" value="1"/>
</dbReference>
<dbReference type="EMBL" id="JAERWK010000008">
    <property type="protein sequence ID" value="MBM9467114.1"/>
    <property type="molecule type" value="Genomic_DNA"/>
</dbReference>
<feature type="domain" description="HotDog ACOT-type" evidence="4">
    <location>
        <begin position="180"/>
        <end position="293"/>
    </location>
</feature>
<gene>
    <name evidence="5" type="ORF">JL106_07435</name>
</gene>
<dbReference type="Proteomes" id="UP000663792">
    <property type="component" value="Unassembled WGS sequence"/>
</dbReference>
<name>A0A938YFC2_9ACTN</name>
<dbReference type="InterPro" id="IPR006683">
    <property type="entry name" value="Thioestr_dom"/>
</dbReference>
<evidence type="ECO:0000256" key="2">
    <source>
        <dbReference type="ARBA" id="ARBA00022801"/>
    </source>
</evidence>
<evidence type="ECO:0000259" key="4">
    <source>
        <dbReference type="PROSITE" id="PS51770"/>
    </source>
</evidence>
<comment type="caution">
    <text evidence="5">The sequence shown here is derived from an EMBL/GenBank/DDBJ whole genome shotgun (WGS) entry which is preliminary data.</text>
</comment>
<reference evidence="5" key="1">
    <citation type="submission" date="2021-01" db="EMBL/GenBank/DDBJ databases">
        <title>YIM 132084 draft genome.</title>
        <authorList>
            <person name="An D."/>
        </authorList>
    </citation>
    <scope>NUCLEOTIDE SEQUENCE</scope>
    <source>
        <strain evidence="5">YIM 132084</strain>
    </source>
</reference>
<dbReference type="GO" id="GO:0052816">
    <property type="term" value="F:long-chain fatty acyl-CoA hydrolase activity"/>
    <property type="evidence" value="ECO:0007669"/>
    <property type="project" value="TreeGrafter"/>
</dbReference>
<evidence type="ECO:0000313" key="6">
    <source>
        <dbReference type="Proteomes" id="UP000663792"/>
    </source>
</evidence>
<dbReference type="CDD" id="cd03442">
    <property type="entry name" value="BFIT_BACH"/>
    <property type="match status" value="2"/>
</dbReference>
<evidence type="ECO:0000256" key="3">
    <source>
        <dbReference type="PROSITE-ProRule" id="PRU01106"/>
    </source>
</evidence>
<keyword evidence="6" id="KW-1185">Reference proteome</keyword>
<dbReference type="Gene3D" id="3.10.129.10">
    <property type="entry name" value="Hotdog Thioesterase"/>
    <property type="match status" value="2"/>
</dbReference>
<dbReference type="InterPro" id="IPR033120">
    <property type="entry name" value="HOTDOG_ACOT"/>
</dbReference>
<dbReference type="GO" id="GO:0005829">
    <property type="term" value="C:cytosol"/>
    <property type="evidence" value="ECO:0007669"/>
    <property type="project" value="TreeGrafter"/>
</dbReference>
<comment type="similarity">
    <text evidence="1">Belongs to the acyl coenzyme A hydrolase family.</text>
</comment>
<dbReference type="GO" id="GO:0006637">
    <property type="term" value="P:acyl-CoA metabolic process"/>
    <property type="evidence" value="ECO:0007669"/>
    <property type="project" value="TreeGrafter"/>
</dbReference>
<feature type="domain" description="HotDog ACOT-type" evidence="4">
    <location>
        <begin position="19"/>
        <end position="133"/>
    </location>
</feature>
<organism evidence="5 6">
    <name type="scientific">Nakamurella leprariae</name>
    <dbReference type="NCBI Taxonomy" id="2803911"/>
    <lineage>
        <taxon>Bacteria</taxon>
        <taxon>Bacillati</taxon>
        <taxon>Actinomycetota</taxon>
        <taxon>Actinomycetes</taxon>
        <taxon>Nakamurellales</taxon>
        <taxon>Nakamurellaceae</taxon>
        <taxon>Nakamurella</taxon>
    </lineage>
</organism>
<accession>A0A938YFC2</accession>
<evidence type="ECO:0000313" key="5">
    <source>
        <dbReference type="EMBL" id="MBM9467114.1"/>
    </source>
</evidence>
<dbReference type="AlphaFoldDB" id="A0A938YFC2"/>
<dbReference type="RefSeq" id="WP_205260027.1">
    <property type="nucleotide sequence ID" value="NZ_JAERWK010000008.1"/>
</dbReference>
<dbReference type="PANTHER" id="PTHR11049:SF16">
    <property type="entry name" value="PROTEIN VDLD"/>
    <property type="match status" value="1"/>
</dbReference>
<proteinExistence type="inferred from homology"/>
<protein>
    <submittedName>
        <fullName evidence="5">Acyl-CoA thioesterase</fullName>
    </submittedName>
</protein>
<dbReference type="SUPFAM" id="SSF54637">
    <property type="entry name" value="Thioesterase/thiol ester dehydrase-isomerase"/>
    <property type="match status" value="2"/>
</dbReference>
<dbReference type="InterPro" id="IPR040170">
    <property type="entry name" value="Cytosol_ACT"/>
</dbReference>
<dbReference type="Pfam" id="PF03061">
    <property type="entry name" value="4HBT"/>
    <property type="match status" value="2"/>
</dbReference>
<keyword evidence="2 3" id="KW-0378">Hydrolase</keyword>
<sequence>MAPVSADTAPADGSPRLEHSGRITLRFLAAPTDVADLGGAAVSAGRVLEWIDKAAYACAVGWSASYCVTVYVGNVSFSRPIQSGQIVEVHARLVYTGRTSMHIEVTVTSGDPQDGRQFPTTSCTVVFVAVGEGGTPVAVPPWRPVTEDDRHRETTARDKVQLRSDIEAAMKEQTYSSQGSAPTATLRFLAAPTDVNWGGKTHGGTVMRWIDEAASVCAGGWSGLTGVAVYSGGIRFYRPVLIGHLVQVEARLLYTGRTSMHVSVHVRSTDPKRPDEMALTTHCLTVFVALDDERRPTPVPRWVPVTDEDRQLHAHARHLMQLRARLKPPTPAVG</sequence>
<dbReference type="InterPro" id="IPR029069">
    <property type="entry name" value="HotDog_dom_sf"/>
</dbReference>